<keyword evidence="9 10" id="KW-0472">Membrane</keyword>
<comment type="similarity">
    <text evidence="2 10">Belongs to the ATPase d subunit family.</text>
</comment>
<evidence type="ECO:0000256" key="5">
    <source>
        <dbReference type="ARBA" id="ARBA00022781"/>
    </source>
</evidence>
<comment type="subcellular location">
    <subcellularLocation>
        <location evidence="1 10">Mitochondrion inner membrane</location>
    </subcellularLocation>
</comment>
<dbReference type="GO" id="GO:0015986">
    <property type="term" value="P:proton motive force-driven ATP synthesis"/>
    <property type="evidence" value="ECO:0007669"/>
    <property type="project" value="UniProtKB-UniRule"/>
</dbReference>
<evidence type="ECO:0000256" key="4">
    <source>
        <dbReference type="ARBA" id="ARBA00022547"/>
    </source>
</evidence>
<proteinExistence type="inferred from homology"/>
<dbReference type="AlphaFoldDB" id="A0A835CQ29"/>
<evidence type="ECO:0000313" key="13">
    <source>
        <dbReference type="Proteomes" id="UP000639338"/>
    </source>
</evidence>
<protein>
    <recommendedName>
        <fullName evidence="10">ATP synthase subunit d, mitochondrial</fullName>
    </recommendedName>
</protein>
<dbReference type="Proteomes" id="UP000639338">
    <property type="component" value="Unassembled WGS sequence"/>
</dbReference>
<evidence type="ECO:0000256" key="2">
    <source>
        <dbReference type="ARBA" id="ARBA00006842"/>
    </source>
</evidence>
<dbReference type="EMBL" id="JACMRX010000005">
    <property type="protein sequence ID" value="KAF7989763.1"/>
    <property type="molecule type" value="Genomic_DNA"/>
</dbReference>
<sequence>MAARKTINAINWGAIAERLAEADKPIFASFRSKSDLYLRRMQQYPENVPKIDWALYKKQVPVAGMVDNFQKEYESLKVNYPADKYTSIVEEQEKDAASHVAKFMKESQERIANFQSEITRISSLMPFDQMTMEDFAEAYPDEAWNPDKPTIWPHIPEYQPGDEPEPIPAPDH</sequence>
<evidence type="ECO:0000256" key="1">
    <source>
        <dbReference type="ARBA" id="ARBA00004273"/>
    </source>
</evidence>
<dbReference type="OrthoDB" id="35799at2759"/>
<dbReference type="SUPFAM" id="SSF161065">
    <property type="entry name" value="ATP synthase D chain-like"/>
    <property type="match status" value="1"/>
</dbReference>
<evidence type="ECO:0000256" key="3">
    <source>
        <dbReference type="ARBA" id="ARBA00022448"/>
    </source>
</evidence>
<keyword evidence="8 10" id="KW-0496">Mitochondrion</keyword>
<evidence type="ECO:0000313" key="12">
    <source>
        <dbReference type="EMBL" id="KAF7989763.1"/>
    </source>
</evidence>
<keyword evidence="4" id="KW-0138">CF(0)</keyword>
<organism evidence="12 13">
    <name type="scientific">Aphidius gifuensis</name>
    <name type="common">Parasitoid wasp</name>
    <dbReference type="NCBI Taxonomy" id="684658"/>
    <lineage>
        <taxon>Eukaryota</taxon>
        <taxon>Metazoa</taxon>
        <taxon>Ecdysozoa</taxon>
        <taxon>Arthropoda</taxon>
        <taxon>Hexapoda</taxon>
        <taxon>Insecta</taxon>
        <taxon>Pterygota</taxon>
        <taxon>Neoptera</taxon>
        <taxon>Endopterygota</taxon>
        <taxon>Hymenoptera</taxon>
        <taxon>Apocrita</taxon>
        <taxon>Ichneumonoidea</taxon>
        <taxon>Braconidae</taxon>
        <taxon>Aphidiinae</taxon>
        <taxon>Aphidius</taxon>
    </lineage>
</organism>
<keyword evidence="7 10" id="KW-0406">Ion transport</keyword>
<name>A0A835CQ29_APHGI</name>
<evidence type="ECO:0000256" key="8">
    <source>
        <dbReference type="ARBA" id="ARBA00023128"/>
    </source>
</evidence>
<dbReference type="GO" id="GO:0045259">
    <property type="term" value="C:proton-transporting ATP synthase complex"/>
    <property type="evidence" value="ECO:0007669"/>
    <property type="project" value="UniProtKB-KW"/>
</dbReference>
<dbReference type="PIRSF" id="PIRSF005514">
    <property type="entry name" value="ATPase_F0_D_mt"/>
    <property type="match status" value="1"/>
</dbReference>
<keyword evidence="3 10" id="KW-0813">Transport</keyword>
<evidence type="ECO:0000256" key="6">
    <source>
        <dbReference type="ARBA" id="ARBA00022792"/>
    </source>
</evidence>
<evidence type="ECO:0000256" key="7">
    <source>
        <dbReference type="ARBA" id="ARBA00023065"/>
    </source>
</evidence>
<evidence type="ECO:0000256" key="10">
    <source>
        <dbReference type="PIRNR" id="PIRNR005514"/>
    </source>
</evidence>
<evidence type="ECO:0000256" key="9">
    <source>
        <dbReference type="ARBA" id="ARBA00023136"/>
    </source>
</evidence>
<dbReference type="Gene3D" id="6.10.280.70">
    <property type="match status" value="1"/>
</dbReference>
<dbReference type="GO" id="GO:0015078">
    <property type="term" value="F:proton transmembrane transporter activity"/>
    <property type="evidence" value="ECO:0007669"/>
    <property type="project" value="InterPro"/>
</dbReference>
<dbReference type="GO" id="GO:0005743">
    <property type="term" value="C:mitochondrial inner membrane"/>
    <property type="evidence" value="ECO:0007669"/>
    <property type="project" value="UniProtKB-SubCell"/>
</dbReference>
<dbReference type="InterPro" id="IPR008689">
    <property type="entry name" value="ATP_synth_F0_dsu_mt"/>
</dbReference>
<gene>
    <name evidence="12" type="ORF">HCN44_008437</name>
</gene>
<comment type="caution">
    <text evidence="12">The sequence shown here is derived from an EMBL/GenBank/DDBJ whole genome shotgun (WGS) entry which is preliminary data.</text>
</comment>
<dbReference type="InterPro" id="IPR036228">
    <property type="entry name" value="ATP_synth_F0_dsu_sf_mt"/>
</dbReference>
<feature type="region of interest" description="Disordered" evidence="11">
    <location>
        <begin position="146"/>
        <end position="172"/>
    </location>
</feature>
<keyword evidence="13" id="KW-1185">Reference proteome</keyword>
<keyword evidence="6 10" id="KW-0999">Mitochondrion inner membrane</keyword>
<dbReference type="Pfam" id="PF05873">
    <property type="entry name" value="Mt_ATP-synt_D"/>
    <property type="match status" value="1"/>
</dbReference>
<comment type="function">
    <text evidence="10">Mitochondrial membrane ATP synthase (F(1)F(0) ATP synthase or Complex V) produces ATP from ADP in the presence of a proton gradient across the membrane which is generated by electron transport complexes of the respiratory chain. F-type ATPases consist of two structural domains, F(1) - containing the extramembraneous catalytic core, and F(0) - containing the membrane proton channel, linked together by a central stalk and a peripheral stalk. During catalysis, ATP synthesis in the catalytic domain of F(1) is coupled via a rotary mechanism of the central stalk subunits to proton translocation.</text>
</comment>
<keyword evidence="5 10" id="KW-0375">Hydrogen ion transport</keyword>
<accession>A0A835CQ29</accession>
<dbReference type="PANTHER" id="PTHR12700">
    <property type="entry name" value="ATP SYNTHASE SUBUNIT D, MITOCHONDRIAL"/>
    <property type="match status" value="1"/>
</dbReference>
<reference evidence="12 13" key="1">
    <citation type="submission" date="2020-08" db="EMBL/GenBank/DDBJ databases">
        <title>Aphidius gifuensis genome sequencing and assembly.</title>
        <authorList>
            <person name="Du Z."/>
        </authorList>
    </citation>
    <scope>NUCLEOTIDE SEQUENCE [LARGE SCALE GENOMIC DNA]</scope>
    <source>
        <strain evidence="12">YNYX2018</strain>
        <tissue evidence="12">Adults</tissue>
    </source>
</reference>
<evidence type="ECO:0000256" key="11">
    <source>
        <dbReference type="SAM" id="MobiDB-lite"/>
    </source>
</evidence>